<organism evidence="5 6">
    <name type="scientific">Rugosimonospora acidiphila</name>
    <dbReference type="NCBI Taxonomy" id="556531"/>
    <lineage>
        <taxon>Bacteria</taxon>
        <taxon>Bacillati</taxon>
        <taxon>Actinomycetota</taxon>
        <taxon>Actinomycetes</taxon>
        <taxon>Micromonosporales</taxon>
        <taxon>Micromonosporaceae</taxon>
        <taxon>Rugosimonospora</taxon>
    </lineage>
</organism>
<dbReference type="PROSITE" id="PS50949">
    <property type="entry name" value="HTH_GNTR"/>
    <property type="match status" value="1"/>
</dbReference>
<keyword evidence="2" id="KW-0238">DNA-binding</keyword>
<dbReference type="InterPro" id="IPR036388">
    <property type="entry name" value="WH-like_DNA-bd_sf"/>
</dbReference>
<evidence type="ECO:0000256" key="2">
    <source>
        <dbReference type="ARBA" id="ARBA00023125"/>
    </source>
</evidence>
<sequence>MSFYPDNGYHNPTVNRIGQNSTYLRIYIKRYPHRVTSRPRGWRELAEQITEHIRFGRLRPGDRLPTEEALQDWTALSRTTIRTAIAELRRLGLVETRGRKGTFVLGFGGPYPLRPGESVTASAALIISGTNGATRSLPAGTQVVVDWYTR</sequence>
<accession>A0ABP9SN28</accession>
<dbReference type="InterPro" id="IPR036390">
    <property type="entry name" value="WH_DNA-bd_sf"/>
</dbReference>
<dbReference type="PRINTS" id="PR00035">
    <property type="entry name" value="HTHGNTR"/>
</dbReference>
<evidence type="ECO:0000313" key="5">
    <source>
        <dbReference type="EMBL" id="GAA5198424.1"/>
    </source>
</evidence>
<dbReference type="Pfam" id="PF00392">
    <property type="entry name" value="GntR"/>
    <property type="match status" value="1"/>
</dbReference>
<dbReference type="InterPro" id="IPR000524">
    <property type="entry name" value="Tscrpt_reg_HTH_GntR"/>
</dbReference>
<dbReference type="Proteomes" id="UP001501570">
    <property type="component" value="Unassembled WGS sequence"/>
</dbReference>
<evidence type="ECO:0000256" key="1">
    <source>
        <dbReference type="ARBA" id="ARBA00023015"/>
    </source>
</evidence>
<dbReference type="SMART" id="SM00345">
    <property type="entry name" value="HTH_GNTR"/>
    <property type="match status" value="1"/>
</dbReference>
<evidence type="ECO:0000256" key="3">
    <source>
        <dbReference type="ARBA" id="ARBA00023163"/>
    </source>
</evidence>
<reference evidence="6" key="1">
    <citation type="journal article" date="2019" name="Int. J. Syst. Evol. Microbiol.">
        <title>The Global Catalogue of Microorganisms (GCM) 10K type strain sequencing project: providing services to taxonomists for standard genome sequencing and annotation.</title>
        <authorList>
            <consortium name="The Broad Institute Genomics Platform"/>
            <consortium name="The Broad Institute Genome Sequencing Center for Infectious Disease"/>
            <person name="Wu L."/>
            <person name="Ma J."/>
        </authorList>
    </citation>
    <scope>NUCLEOTIDE SEQUENCE [LARGE SCALE GENOMIC DNA]</scope>
    <source>
        <strain evidence="6">JCM 18304</strain>
    </source>
</reference>
<dbReference type="SUPFAM" id="SSF46785">
    <property type="entry name" value="Winged helix' DNA-binding domain"/>
    <property type="match status" value="1"/>
</dbReference>
<protein>
    <recommendedName>
        <fullName evidence="4">HTH gntR-type domain-containing protein</fullName>
    </recommendedName>
</protein>
<dbReference type="CDD" id="cd07377">
    <property type="entry name" value="WHTH_GntR"/>
    <property type="match status" value="1"/>
</dbReference>
<gene>
    <name evidence="5" type="ORF">GCM10023322_71810</name>
</gene>
<dbReference type="PANTHER" id="PTHR44846">
    <property type="entry name" value="MANNOSYL-D-GLYCERATE TRANSPORT/METABOLISM SYSTEM REPRESSOR MNGR-RELATED"/>
    <property type="match status" value="1"/>
</dbReference>
<proteinExistence type="predicted"/>
<dbReference type="PANTHER" id="PTHR44846:SF17">
    <property type="entry name" value="GNTR-FAMILY TRANSCRIPTIONAL REGULATOR"/>
    <property type="match status" value="1"/>
</dbReference>
<keyword evidence="3" id="KW-0804">Transcription</keyword>
<keyword evidence="6" id="KW-1185">Reference proteome</keyword>
<feature type="domain" description="HTH gntR-type" evidence="4">
    <location>
        <begin position="39"/>
        <end position="107"/>
    </location>
</feature>
<dbReference type="Gene3D" id="1.10.10.10">
    <property type="entry name" value="Winged helix-like DNA-binding domain superfamily/Winged helix DNA-binding domain"/>
    <property type="match status" value="1"/>
</dbReference>
<evidence type="ECO:0000259" key="4">
    <source>
        <dbReference type="PROSITE" id="PS50949"/>
    </source>
</evidence>
<name>A0ABP9SN28_9ACTN</name>
<dbReference type="InterPro" id="IPR050679">
    <property type="entry name" value="Bact_HTH_transcr_reg"/>
</dbReference>
<keyword evidence="1" id="KW-0805">Transcription regulation</keyword>
<comment type="caution">
    <text evidence="5">The sequence shown here is derived from an EMBL/GenBank/DDBJ whole genome shotgun (WGS) entry which is preliminary data.</text>
</comment>
<dbReference type="EMBL" id="BAABJQ010000033">
    <property type="protein sequence ID" value="GAA5198424.1"/>
    <property type="molecule type" value="Genomic_DNA"/>
</dbReference>
<evidence type="ECO:0000313" key="6">
    <source>
        <dbReference type="Proteomes" id="UP001501570"/>
    </source>
</evidence>